<reference evidence="3" key="1">
    <citation type="journal article" date="2014" name="Front. Microbiol.">
        <title>High frequency of phylogenetically diverse reductive dehalogenase-homologous genes in deep subseafloor sedimentary metagenomes.</title>
        <authorList>
            <person name="Kawai M."/>
            <person name="Futagami T."/>
            <person name="Toyoda A."/>
            <person name="Takaki Y."/>
            <person name="Nishi S."/>
            <person name="Hori S."/>
            <person name="Arai W."/>
            <person name="Tsubouchi T."/>
            <person name="Morono Y."/>
            <person name="Uchiyama I."/>
            <person name="Ito T."/>
            <person name="Fujiyama A."/>
            <person name="Inagaki F."/>
            <person name="Takami H."/>
        </authorList>
    </citation>
    <scope>NUCLEOTIDE SEQUENCE</scope>
    <source>
        <strain evidence="3">Expedition CK06-06</strain>
    </source>
</reference>
<keyword evidence="1" id="KW-0315">Glutamine amidotransferase</keyword>
<dbReference type="InterPro" id="IPR006221">
    <property type="entry name" value="TrpG/PapA_dom"/>
</dbReference>
<dbReference type="Pfam" id="PF00117">
    <property type="entry name" value="GATase"/>
    <property type="match status" value="1"/>
</dbReference>
<dbReference type="PROSITE" id="PS51273">
    <property type="entry name" value="GATASE_TYPE_1"/>
    <property type="match status" value="1"/>
</dbReference>
<dbReference type="InterPro" id="IPR050472">
    <property type="entry name" value="Anth_synth/Amidotransfase"/>
</dbReference>
<dbReference type="PANTHER" id="PTHR43418">
    <property type="entry name" value="MULTIFUNCTIONAL TRYPTOPHAN BIOSYNTHESIS PROTEIN-RELATED"/>
    <property type="match status" value="1"/>
</dbReference>
<evidence type="ECO:0000259" key="2">
    <source>
        <dbReference type="Pfam" id="PF00117"/>
    </source>
</evidence>
<dbReference type="GO" id="GO:0000162">
    <property type="term" value="P:L-tryptophan biosynthetic process"/>
    <property type="evidence" value="ECO:0007669"/>
    <property type="project" value="TreeGrafter"/>
</dbReference>
<protein>
    <recommendedName>
        <fullName evidence="2">Glutamine amidotransferase domain-containing protein</fullName>
    </recommendedName>
</protein>
<dbReference type="Gene3D" id="3.40.50.880">
    <property type="match status" value="1"/>
</dbReference>
<feature type="domain" description="Glutamine amidotransferase" evidence="2">
    <location>
        <begin position="2"/>
        <end position="67"/>
    </location>
</feature>
<organism evidence="3">
    <name type="scientific">marine sediment metagenome</name>
    <dbReference type="NCBI Taxonomy" id="412755"/>
    <lineage>
        <taxon>unclassified sequences</taxon>
        <taxon>metagenomes</taxon>
        <taxon>ecological metagenomes</taxon>
    </lineage>
</organism>
<dbReference type="CDD" id="cd01743">
    <property type="entry name" value="GATase1_Anthranilate_Synthase"/>
    <property type="match status" value="1"/>
</dbReference>
<dbReference type="PANTHER" id="PTHR43418:SF4">
    <property type="entry name" value="MULTIFUNCTIONAL TRYPTOPHAN BIOSYNTHESIS PROTEIN"/>
    <property type="match status" value="1"/>
</dbReference>
<sequence length="77" mass="8443">AGVENPLQAGRYHSLCVSELPDCLEKTADFKGIIMGVRHKELPIFGVQFHPESILTPTGGKIIENVLKIATAETKRK</sequence>
<evidence type="ECO:0000313" key="3">
    <source>
        <dbReference type="EMBL" id="GAG22232.1"/>
    </source>
</evidence>
<accession>X0WGA6</accession>
<dbReference type="InterPro" id="IPR017926">
    <property type="entry name" value="GATASE"/>
</dbReference>
<proteinExistence type="predicted"/>
<name>X0WGA6_9ZZZZ</name>
<dbReference type="EMBL" id="BARS01038405">
    <property type="protein sequence ID" value="GAG22232.1"/>
    <property type="molecule type" value="Genomic_DNA"/>
</dbReference>
<dbReference type="GO" id="GO:0004049">
    <property type="term" value="F:anthranilate synthase activity"/>
    <property type="evidence" value="ECO:0007669"/>
    <property type="project" value="TreeGrafter"/>
</dbReference>
<dbReference type="AlphaFoldDB" id="X0WGA6"/>
<dbReference type="PRINTS" id="PR00097">
    <property type="entry name" value="ANTSNTHASEII"/>
</dbReference>
<dbReference type="SUPFAM" id="SSF52317">
    <property type="entry name" value="Class I glutamine amidotransferase-like"/>
    <property type="match status" value="1"/>
</dbReference>
<dbReference type="GO" id="GO:0005829">
    <property type="term" value="C:cytosol"/>
    <property type="evidence" value="ECO:0007669"/>
    <property type="project" value="TreeGrafter"/>
</dbReference>
<dbReference type="InterPro" id="IPR029062">
    <property type="entry name" value="Class_I_gatase-like"/>
</dbReference>
<evidence type="ECO:0000256" key="1">
    <source>
        <dbReference type="ARBA" id="ARBA00022962"/>
    </source>
</evidence>
<gene>
    <name evidence="3" type="ORF">S01H1_58771</name>
</gene>
<comment type="caution">
    <text evidence="3">The sequence shown here is derived from an EMBL/GenBank/DDBJ whole genome shotgun (WGS) entry which is preliminary data.</text>
</comment>
<feature type="non-terminal residue" evidence="3">
    <location>
        <position position="1"/>
    </location>
</feature>